<keyword evidence="4" id="KW-1185">Reference proteome</keyword>
<accession>Q7MAH1</accession>
<keyword evidence="2 3" id="KW-0808">Transferase</keyword>
<dbReference type="GO" id="GO:0005829">
    <property type="term" value="C:cytosol"/>
    <property type="evidence" value="ECO:0007669"/>
    <property type="project" value="TreeGrafter"/>
</dbReference>
<proteinExistence type="predicted"/>
<dbReference type="Pfam" id="PF01075">
    <property type="entry name" value="Glyco_transf_9"/>
    <property type="match status" value="1"/>
</dbReference>
<gene>
    <name evidence="3" type="primary">WAAQ</name>
    <name evidence="3" type="ordered locus">WS0254</name>
</gene>
<dbReference type="HOGENOM" id="CLU_038371_3_1_7"/>
<dbReference type="EMBL" id="BX571657">
    <property type="protein sequence ID" value="CAE09409.1"/>
    <property type="molecule type" value="Genomic_DNA"/>
</dbReference>
<dbReference type="eggNOG" id="COG0859">
    <property type="taxonomic scope" value="Bacteria"/>
</dbReference>
<dbReference type="CAZy" id="GT9">
    <property type="family name" value="Glycosyltransferase Family 9"/>
</dbReference>
<evidence type="ECO:0000313" key="3">
    <source>
        <dbReference type="EMBL" id="CAE09409.1"/>
    </source>
</evidence>
<dbReference type="SUPFAM" id="SSF53756">
    <property type="entry name" value="UDP-Glycosyltransferase/glycogen phosphorylase"/>
    <property type="match status" value="1"/>
</dbReference>
<dbReference type="InterPro" id="IPR002201">
    <property type="entry name" value="Glyco_trans_9"/>
</dbReference>
<dbReference type="STRING" id="273121.WS0254"/>
<dbReference type="Proteomes" id="UP000000422">
    <property type="component" value="Chromosome"/>
</dbReference>
<evidence type="ECO:0000313" key="4">
    <source>
        <dbReference type="Proteomes" id="UP000000422"/>
    </source>
</evidence>
<reference evidence="3 4" key="1">
    <citation type="journal article" date="2003" name="Proc. Natl. Acad. Sci. U.S.A.">
        <title>Complete genome sequence and analysis of Wolinella succinogenes.</title>
        <authorList>
            <person name="Baar C."/>
            <person name="Eppinger M."/>
            <person name="Raddatz G."/>
            <person name="Simon JM."/>
            <person name="Lanz C."/>
            <person name="Klimmek O."/>
            <person name="Nandakumar R."/>
            <person name="Gross R."/>
            <person name="Rosinus A."/>
            <person name="Keller H."/>
            <person name="Jagtap P."/>
            <person name="Linke B."/>
            <person name="Meyer F."/>
            <person name="Lederer H."/>
            <person name="Schuster S.C."/>
        </authorList>
    </citation>
    <scope>NUCLEOTIDE SEQUENCE [LARGE SCALE GENOMIC DNA]</scope>
    <source>
        <strain evidence="4">ATCC 29543 / DSM 1740 / CCUG 13145 / JCM 31913 / LMG 7466 / NCTC 11488 / FDC 602W</strain>
    </source>
</reference>
<dbReference type="PANTHER" id="PTHR30160:SF1">
    <property type="entry name" value="LIPOPOLYSACCHARIDE 1,2-N-ACETYLGLUCOSAMINETRANSFERASE-RELATED"/>
    <property type="match status" value="1"/>
</dbReference>
<sequence length="309" mass="34877">MIKKILLIRNDNIGDLICSTPAIEALKKRYPEAKIDILVNSYNLCAIQGNPFIHRIWSYTKTKHVKGIVAKIKAFFHKGWILYRLKKERYDCSVILRIAHSKHAELFSKAAGAPMRIGVSHPQRKDSLTHPLSIQESLHEVMVCFECLRPLGVVYGDERTLWMIEEAQKRRFLEHQNKIILHISSRLEANRYPLESFRELIALLAPKECIITASLEDKAGALDLASAPNAEFLQTQSITELAALISVGSLFITLDGGALHMGPALGIPTLAIMGKTDPRRWAPWGEETWAITKNSPQEISEIIRAHYVL</sequence>
<dbReference type="Gene3D" id="3.40.50.2000">
    <property type="entry name" value="Glycogen Phosphorylase B"/>
    <property type="match status" value="2"/>
</dbReference>
<name>Q7MAH1_WOLSU</name>
<keyword evidence="1" id="KW-0328">Glycosyltransferase</keyword>
<organism evidence="4">
    <name type="scientific">Wolinella succinogenes (strain ATCC 29543 / DSM 1740 / CCUG 13145 / JCM 31913 / LMG 7466 / NCTC 11488 / FDC 602W)</name>
    <name type="common">Vibrio succinogenes</name>
    <dbReference type="NCBI Taxonomy" id="273121"/>
    <lineage>
        <taxon>Bacteria</taxon>
        <taxon>Pseudomonadati</taxon>
        <taxon>Campylobacterota</taxon>
        <taxon>Epsilonproteobacteria</taxon>
        <taxon>Campylobacterales</taxon>
        <taxon>Helicobacteraceae</taxon>
        <taxon>Wolinella</taxon>
    </lineage>
</organism>
<evidence type="ECO:0000256" key="2">
    <source>
        <dbReference type="ARBA" id="ARBA00022679"/>
    </source>
</evidence>
<dbReference type="GO" id="GO:0009244">
    <property type="term" value="P:lipopolysaccharide core region biosynthetic process"/>
    <property type="evidence" value="ECO:0007669"/>
    <property type="project" value="TreeGrafter"/>
</dbReference>
<protein>
    <submittedName>
        <fullName evidence="3">PUTATIVE HEPTOSYLIII TRANSFERASE</fullName>
    </submittedName>
</protein>
<dbReference type="CDD" id="cd03789">
    <property type="entry name" value="GT9_LPS_heptosyltransferase"/>
    <property type="match status" value="1"/>
</dbReference>
<evidence type="ECO:0000256" key="1">
    <source>
        <dbReference type="ARBA" id="ARBA00022676"/>
    </source>
</evidence>
<dbReference type="AlphaFoldDB" id="Q7MAH1"/>
<dbReference type="InterPro" id="IPR051199">
    <property type="entry name" value="LPS_LOS_Heptosyltrfase"/>
</dbReference>
<dbReference type="GO" id="GO:0008713">
    <property type="term" value="F:ADP-heptose-lipopolysaccharide heptosyltransferase activity"/>
    <property type="evidence" value="ECO:0007669"/>
    <property type="project" value="TreeGrafter"/>
</dbReference>
<dbReference type="PANTHER" id="PTHR30160">
    <property type="entry name" value="TETRAACYLDISACCHARIDE 4'-KINASE-RELATED"/>
    <property type="match status" value="1"/>
</dbReference>
<dbReference type="KEGG" id="wsu:WS0254"/>
<dbReference type="RefSeq" id="WP_011138210.1">
    <property type="nucleotide sequence ID" value="NC_005090.1"/>
</dbReference>